<reference evidence="3" key="2">
    <citation type="submission" date="2015-01" db="EMBL/GenBank/DDBJ databases">
        <title>Evolutionary Origins and Diversification of the Mycorrhizal Mutualists.</title>
        <authorList>
            <consortium name="DOE Joint Genome Institute"/>
            <consortium name="Mycorrhizal Genomics Consortium"/>
            <person name="Kohler A."/>
            <person name="Kuo A."/>
            <person name="Nagy L.G."/>
            <person name="Floudas D."/>
            <person name="Copeland A."/>
            <person name="Barry K.W."/>
            <person name="Cichocki N."/>
            <person name="Veneault-Fourrey C."/>
            <person name="LaButti K."/>
            <person name="Lindquist E.A."/>
            <person name="Lipzen A."/>
            <person name="Lundell T."/>
            <person name="Morin E."/>
            <person name="Murat C."/>
            <person name="Riley R."/>
            <person name="Ohm R."/>
            <person name="Sun H."/>
            <person name="Tunlid A."/>
            <person name="Henrissat B."/>
            <person name="Grigoriev I.V."/>
            <person name="Hibbett D.S."/>
            <person name="Martin F."/>
        </authorList>
    </citation>
    <scope>NUCLEOTIDE SEQUENCE [LARGE SCALE GENOMIC DNA]</scope>
    <source>
        <strain evidence="3">Ve08.2h10</strain>
    </source>
</reference>
<gene>
    <name evidence="2" type="ORF">PAXRUDRAFT_10248</name>
</gene>
<dbReference type="EMBL" id="KN824941">
    <property type="protein sequence ID" value="KIK97326.1"/>
    <property type="molecule type" value="Genomic_DNA"/>
</dbReference>
<evidence type="ECO:0000259" key="1">
    <source>
        <dbReference type="Pfam" id="PF03184"/>
    </source>
</evidence>
<sequence>MKENIEEDCVWAGNETGLQPGGGTKEHIYGPKGKKMQPQQHDGNRENITVMVTICADDTNIPPLIIYKGLSYRPNWHQNNQLGALIAISKKGWTDGTIGCLWLEDFDKKTHAKAGARAQLLLVNGHNSHYTWEFLEYT</sequence>
<dbReference type="AlphaFoldDB" id="A0A0D0E128"/>
<dbReference type="HOGENOM" id="CLU_013929_2_5_1"/>
<dbReference type="InterPro" id="IPR004875">
    <property type="entry name" value="DDE_SF_endonuclease_dom"/>
</dbReference>
<dbReference type="GO" id="GO:0003676">
    <property type="term" value="F:nucleic acid binding"/>
    <property type="evidence" value="ECO:0007669"/>
    <property type="project" value="InterPro"/>
</dbReference>
<dbReference type="STRING" id="930991.A0A0D0E128"/>
<organism evidence="2 3">
    <name type="scientific">Paxillus rubicundulus Ve08.2h10</name>
    <dbReference type="NCBI Taxonomy" id="930991"/>
    <lineage>
        <taxon>Eukaryota</taxon>
        <taxon>Fungi</taxon>
        <taxon>Dikarya</taxon>
        <taxon>Basidiomycota</taxon>
        <taxon>Agaricomycotina</taxon>
        <taxon>Agaricomycetes</taxon>
        <taxon>Agaricomycetidae</taxon>
        <taxon>Boletales</taxon>
        <taxon>Paxilineae</taxon>
        <taxon>Paxillaceae</taxon>
        <taxon>Paxillus</taxon>
    </lineage>
</organism>
<evidence type="ECO:0000313" key="2">
    <source>
        <dbReference type="EMBL" id="KIK97326.1"/>
    </source>
</evidence>
<keyword evidence="3" id="KW-1185">Reference proteome</keyword>
<protein>
    <recommendedName>
        <fullName evidence="1">DDE-1 domain-containing protein</fullName>
    </recommendedName>
</protein>
<dbReference type="Pfam" id="PF03184">
    <property type="entry name" value="DDE_1"/>
    <property type="match status" value="1"/>
</dbReference>
<name>A0A0D0E128_9AGAM</name>
<feature type="domain" description="DDE-1" evidence="1">
    <location>
        <begin position="46"/>
        <end position="134"/>
    </location>
</feature>
<evidence type="ECO:0000313" key="3">
    <source>
        <dbReference type="Proteomes" id="UP000054538"/>
    </source>
</evidence>
<dbReference type="OrthoDB" id="3238847at2759"/>
<dbReference type="InParanoid" id="A0A0D0E128"/>
<reference evidence="2 3" key="1">
    <citation type="submission" date="2014-04" db="EMBL/GenBank/DDBJ databases">
        <authorList>
            <consortium name="DOE Joint Genome Institute"/>
            <person name="Kuo A."/>
            <person name="Kohler A."/>
            <person name="Jargeat P."/>
            <person name="Nagy L.G."/>
            <person name="Floudas D."/>
            <person name="Copeland A."/>
            <person name="Barry K.W."/>
            <person name="Cichocki N."/>
            <person name="Veneault-Fourrey C."/>
            <person name="LaButti K."/>
            <person name="Lindquist E.A."/>
            <person name="Lipzen A."/>
            <person name="Lundell T."/>
            <person name="Morin E."/>
            <person name="Murat C."/>
            <person name="Sun H."/>
            <person name="Tunlid A."/>
            <person name="Henrissat B."/>
            <person name="Grigoriev I.V."/>
            <person name="Hibbett D.S."/>
            <person name="Martin F."/>
            <person name="Nordberg H.P."/>
            <person name="Cantor M.N."/>
            <person name="Hua S.X."/>
        </authorList>
    </citation>
    <scope>NUCLEOTIDE SEQUENCE [LARGE SCALE GENOMIC DNA]</scope>
    <source>
        <strain evidence="2 3">Ve08.2h10</strain>
    </source>
</reference>
<dbReference type="Proteomes" id="UP000054538">
    <property type="component" value="Unassembled WGS sequence"/>
</dbReference>
<accession>A0A0D0E128</accession>
<proteinExistence type="predicted"/>